<feature type="transmembrane region" description="Helical" evidence="9">
    <location>
        <begin position="76"/>
        <end position="97"/>
    </location>
</feature>
<evidence type="ECO:0000256" key="7">
    <source>
        <dbReference type="ARBA" id="ARBA00022989"/>
    </source>
</evidence>
<comment type="function">
    <text evidence="9 10">This protein specifically catalyzes the removal of signal peptides from prolipoproteins.</text>
</comment>
<evidence type="ECO:0000256" key="4">
    <source>
        <dbReference type="ARBA" id="ARBA00022692"/>
    </source>
</evidence>
<dbReference type="AlphaFoldDB" id="H3KGF5"/>
<evidence type="ECO:0000313" key="13">
    <source>
        <dbReference type="Proteomes" id="UP000004956"/>
    </source>
</evidence>
<comment type="pathway">
    <text evidence="9">Protein modification; lipoprotein biosynthesis (signal peptide cleavage).</text>
</comment>
<comment type="caution">
    <text evidence="12">The sequence shown here is derived from an EMBL/GenBank/DDBJ whole genome shotgun (WGS) entry which is preliminary data.</text>
</comment>
<keyword evidence="13" id="KW-1185">Reference proteome</keyword>
<dbReference type="GO" id="GO:0006508">
    <property type="term" value="P:proteolysis"/>
    <property type="evidence" value="ECO:0007669"/>
    <property type="project" value="UniProtKB-KW"/>
</dbReference>
<accession>H3KGF5</accession>
<evidence type="ECO:0000313" key="12">
    <source>
        <dbReference type="EMBL" id="EHY30810.1"/>
    </source>
</evidence>
<dbReference type="GO" id="GO:0004190">
    <property type="term" value="F:aspartic-type endopeptidase activity"/>
    <property type="evidence" value="ECO:0007669"/>
    <property type="project" value="UniProtKB-UniRule"/>
</dbReference>
<dbReference type="PANTHER" id="PTHR33695:SF1">
    <property type="entry name" value="LIPOPROTEIN SIGNAL PEPTIDASE"/>
    <property type="match status" value="1"/>
</dbReference>
<keyword evidence="7 9" id="KW-1133">Transmembrane helix</keyword>
<feature type="transmembrane region" description="Helical" evidence="9">
    <location>
        <begin position="104"/>
        <end position="121"/>
    </location>
</feature>
<protein>
    <recommendedName>
        <fullName evidence="9">Lipoprotein signal peptidase</fullName>
        <ecNumber evidence="9">3.4.23.36</ecNumber>
    </recommendedName>
    <alternativeName>
        <fullName evidence="9">Prolipoprotein signal peptidase</fullName>
    </alternativeName>
    <alternativeName>
        <fullName evidence="9">Signal peptidase II</fullName>
        <shortName evidence="9">SPase II</shortName>
    </alternativeName>
</protein>
<evidence type="ECO:0000256" key="10">
    <source>
        <dbReference type="RuleBase" id="RU000594"/>
    </source>
</evidence>
<comment type="subcellular location">
    <subcellularLocation>
        <location evidence="9">Cell membrane</location>
        <topology evidence="9">Multi-pass membrane protein</topology>
    </subcellularLocation>
</comment>
<reference evidence="12 13" key="1">
    <citation type="submission" date="2011-11" db="EMBL/GenBank/DDBJ databases">
        <authorList>
            <person name="Weinstock G."/>
            <person name="Sodergren E."/>
            <person name="Clifton S."/>
            <person name="Fulton L."/>
            <person name="Fulton B."/>
            <person name="Courtney L."/>
            <person name="Fronick C."/>
            <person name="Harrison M."/>
            <person name="Strong C."/>
            <person name="Farmer C."/>
            <person name="Delahaunty K."/>
            <person name="Markovic C."/>
            <person name="Hall O."/>
            <person name="Minx P."/>
            <person name="Tomlinson C."/>
            <person name="Mitreva M."/>
            <person name="Hou S."/>
            <person name="Chen J."/>
            <person name="Wollam A."/>
            <person name="Pepin K.H."/>
            <person name="Johnson M."/>
            <person name="Bhonagiri V."/>
            <person name="Zhang X."/>
            <person name="Suruliraj S."/>
            <person name="Warren W."/>
            <person name="Chinwalla A."/>
            <person name="Mardis E.R."/>
            <person name="Wilson R.K."/>
        </authorList>
    </citation>
    <scope>NUCLEOTIDE SEQUENCE [LARGE SCALE GENOMIC DNA]</scope>
    <source>
        <strain evidence="12 13">YIT 11816</strain>
    </source>
</reference>
<proteinExistence type="inferred from homology"/>
<evidence type="ECO:0000256" key="1">
    <source>
        <dbReference type="ARBA" id="ARBA00006139"/>
    </source>
</evidence>
<dbReference type="STRING" id="762967.HMPREF9440_01835"/>
<feature type="transmembrane region" description="Helical" evidence="9">
    <location>
        <begin position="141"/>
        <end position="161"/>
    </location>
</feature>
<dbReference type="UniPathway" id="UPA00665"/>
<dbReference type="PATRIC" id="fig|762967.3.peg.1444"/>
<feature type="active site" evidence="9">
    <location>
        <position position="149"/>
    </location>
</feature>
<sequence length="171" mass="18710">MAAPRTFIRYAPPSALRFSLWIALGFLVLVLDQGTKFWVEHAFNPDTRIAVTSFFNLVLAHNTGAAFSFLSDAGGWQRWLFTGLAGAVVATIVVLLWKHNGKKLFSFALTMIAAGALGNLIDRAVYGFVIDFLDFHAGGWHWPAFNVADIAICVGAGLLILDELLGVSRER</sequence>
<evidence type="ECO:0000256" key="2">
    <source>
        <dbReference type="ARBA" id="ARBA00022475"/>
    </source>
</evidence>
<dbReference type="HAMAP" id="MF_00161">
    <property type="entry name" value="LspA"/>
    <property type="match status" value="1"/>
</dbReference>
<feature type="transmembrane region" description="Helical" evidence="9">
    <location>
        <begin position="20"/>
        <end position="39"/>
    </location>
</feature>
<gene>
    <name evidence="9" type="primary">lspA</name>
    <name evidence="12" type="ORF">HMPREF9440_01835</name>
</gene>
<name>H3KGF5_9BURK</name>
<keyword evidence="2 9" id="KW-1003">Cell membrane</keyword>
<dbReference type="OrthoDB" id="9810259at2"/>
<organism evidence="12 13">
    <name type="scientific">Sutterella parvirubra YIT 11816</name>
    <dbReference type="NCBI Taxonomy" id="762967"/>
    <lineage>
        <taxon>Bacteria</taxon>
        <taxon>Pseudomonadati</taxon>
        <taxon>Pseudomonadota</taxon>
        <taxon>Betaproteobacteria</taxon>
        <taxon>Burkholderiales</taxon>
        <taxon>Sutterellaceae</taxon>
        <taxon>Sutterella</taxon>
    </lineage>
</organism>
<dbReference type="EC" id="3.4.23.36" evidence="9"/>
<keyword evidence="6 9" id="KW-0378">Hydrolase</keyword>
<dbReference type="PRINTS" id="PR00781">
    <property type="entry name" value="LIPOSIGPTASE"/>
</dbReference>
<evidence type="ECO:0000256" key="11">
    <source>
        <dbReference type="RuleBase" id="RU004181"/>
    </source>
</evidence>
<dbReference type="EMBL" id="AFBQ01000274">
    <property type="protein sequence ID" value="EHY30810.1"/>
    <property type="molecule type" value="Genomic_DNA"/>
</dbReference>
<dbReference type="HOGENOM" id="CLU_083252_4_0_4"/>
<comment type="catalytic activity">
    <reaction evidence="9 10">
        <text>Release of signal peptides from bacterial membrane prolipoproteins. Hydrolyzes -Xaa-Yaa-Zaa-|-(S,diacylglyceryl)Cys-, in which Xaa is hydrophobic (preferably Leu), and Yaa (Ala or Ser) and Zaa (Gly or Ala) have small, neutral side chains.</text>
        <dbReference type="EC" id="3.4.23.36"/>
    </reaction>
</comment>
<dbReference type="Pfam" id="PF01252">
    <property type="entry name" value="Peptidase_A8"/>
    <property type="match status" value="1"/>
</dbReference>
<dbReference type="InterPro" id="IPR001872">
    <property type="entry name" value="Peptidase_A8"/>
</dbReference>
<dbReference type="PANTHER" id="PTHR33695">
    <property type="entry name" value="LIPOPROTEIN SIGNAL PEPTIDASE"/>
    <property type="match status" value="1"/>
</dbReference>
<comment type="similarity">
    <text evidence="1 9 11">Belongs to the peptidase A8 family.</text>
</comment>
<keyword evidence="4 9" id="KW-0812">Transmembrane</keyword>
<evidence type="ECO:0000256" key="5">
    <source>
        <dbReference type="ARBA" id="ARBA00022750"/>
    </source>
</evidence>
<dbReference type="PROSITE" id="PS00855">
    <property type="entry name" value="SPASE_II"/>
    <property type="match status" value="1"/>
</dbReference>
<evidence type="ECO:0000256" key="6">
    <source>
        <dbReference type="ARBA" id="ARBA00022801"/>
    </source>
</evidence>
<keyword evidence="5 9" id="KW-0064">Aspartyl protease</keyword>
<dbReference type="NCBIfam" id="TIGR00077">
    <property type="entry name" value="lspA"/>
    <property type="match status" value="1"/>
</dbReference>
<dbReference type="RefSeq" id="WP_008542961.1">
    <property type="nucleotide sequence ID" value="NZ_JH604995.1"/>
</dbReference>
<keyword evidence="3 9" id="KW-0645">Protease</keyword>
<feature type="active site" evidence="9">
    <location>
        <position position="131"/>
    </location>
</feature>
<keyword evidence="8 9" id="KW-0472">Membrane</keyword>
<dbReference type="Proteomes" id="UP000004956">
    <property type="component" value="Unassembled WGS sequence"/>
</dbReference>
<evidence type="ECO:0000256" key="3">
    <source>
        <dbReference type="ARBA" id="ARBA00022670"/>
    </source>
</evidence>
<evidence type="ECO:0000256" key="8">
    <source>
        <dbReference type="ARBA" id="ARBA00023136"/>
    </source>
</evidence>
<evidence type="ECO:0000256" key="9">
    <source>
        <dbReference type="HAMAP-Rule" id="MF_00161"/>
    </source>
</evidence>
<dbReference type="GO" id="GO:0005886">
    <property type="term" value="C:plasma membrane"/>
    <property type="evidence" value="ECO:0007669"/>
    <property type="project" value="UniProtKB-SubCell"/>
</dbReference>